<evidence type="ECO:0000313" key="3">
    <source>
        <dbReference type="EMBL" id="OBJ84776.1"/>
    </source>
</evidence>
<protein>
    <recommendedName>
        <fullName evidence="2">PPE domain-containing protein</fullName>
    </recommendedName>
</protein>
<evidence type="ECO:0000256" key="1">
    <source>
        <dbReference type="ARBA" id="ARBA00010652"/>
    </source>
</evidence>
<dbReference type="EMBL" id="LZLM01000078">
    <property type="protein sequence ID" value="OBJ84776.1"/>
    <property type="molecule type" value="Genomic_DNA"/>
</dbReference>
<organism evidence="3 4">
    <name type="scientific">Mycobacterium asiaticum</name>
    <dbReference type="NCBI Taxonomy" id="1790"/>
    <lineage>
        <taxon>Bacteria</taxon>
        <taxon>Bacillati</taxon>
        <taxon>Actinomycetota</taxon>
        <taxon>Actinomycetes</taxon>
        <taxon>Mycobacteriales</taxon>
        <taxon>Mycobacteriaceae</taxon>
        <taxon>Mycobacterium</taxon>
    </lineage>
</organism>
<accession>A0A1A3KLE0</accession>
<dbReference type="AlphaFoldDB" id="A0A1A3KLE0"/>
<name>A0A1A3KLE0_MYCAS</name>
<feature type="domain" description="PPE" evidence="2">
    <location>
        <begin position="1"/>
        <end position="139"/>
    </location>
</feature>
<evidence type="ECO:0000313" key="4">
    <source>
        <dbReference type="Proteomes" id="UP000093925"/>
    </source>
</evidence>
<comment type="similarity">
    <text evidence="1">Belongs to the mycobacterial PPE family.</text>
</comment>
<reference evidence="3 4" key="1">
    <citation type="submission" date="2016-06" db="EMBL/GenBank/DDBJ databases">
        <authorList>
            <person name="Kjaerup R.B."/>
            <person name="Dalgaard T.S."/>
            <person name="Juul-Madsen H.R."/>
        </authorList>
    </citation>
    <scope>NUCLEOTIDE SEQUENCE [LARGE SCALE GENOMIC DNA]</scope>
    <source>
        <strain evidence="3 4">1276495.2</strain>
    </source>
</reference>
<comment type="caution">
    <text evidence="3">The sequence shown here is derived from an EMBL/GenBank/DDBJ whole genome shotgun (WGS) entry which is preliminary data.</text>
</comment>
<evidence type="ECO:0000259" key="2">
    <source>
        <dbReference type="Pfam" id="PF00823"/>
    </source>
</evidence>
<dbReference type="InterPro" id="IPR038332">
    <property type="entry name" value="PPE_sf"/>
</dbReference>
<dbReference type="Pfam" id="PF00823">
    <property type="entry name" value="PPE"/>
    <property type="match status" value="1"/>
</dbReference>
<sequence length="288" mass="29900">MAAAVAWHAAADGLNEAADGFCAVTAKLNGGWQGTAAIAMTQAAAPYLGWLHAAAAKGEQAAAHARAAATAYEEAHAAVVPPPVVAANRSRRAWLARRNPLAQGSQTIATMDAEYEQMWAQDVDAMYTYAQASAAASRVTPFTSAPQTLDLPIFTHSGVAADPEVLSAGSQLVSALPQALQALSASPLTALDVALASVSTSLARLSSLAVPVKFPMHLLTFLGVGRKSADTKTMQARWGGGMKIGRLSVPPVWGKQEPPSPVTVDFNVSARRMRQIGGRAVNGCLVYS</sequence>
<dbReference type="PANTHER" id="PTHR46766:SF1">
    <property type="entry name" value="GLUTAMINE-RICH PROTEIN 2"/>
    <property type="match status" value="1"/>
</dbReference>
<gene>
    <name evidence="3" type="ORF">A5640_13950</name>
</gene>
<proteinExistence type="inferred from homology"/>
<dbReference type="SUPFAM" id="SSF140459">
    <property type="entry name" value="PE/PPE dimer-like"/>
    <property type="match status" value="1"/>
</dbReference>
<dbReference type="GO" id="GO:0052572">
    <property type="term" value="P:response to host immune response"/>
    <property type="evidence" value="ECO:0007669"/>
    <property type="project" value="TreeGrafter"/>
</dbReference>
<dbReference type="Proteomes" id="UP000093925">
    <property type="component" value="Unassembled WGS sequence"/>
</dbReference>
<dbReference type="InterPro" id="IPR000030">
    <property type="entry name" value="PPE_dom"/>
</dbReference>
<dbReference type="Gene3D" id="1.20.1260.20">
    <property type="entry name" value="PPE superfamily"/>
    <property type="match status" value="1"/>
</dbReference>
<dbReference type="PANTHER" id="PTHR46766">
    <property type="entry name" value="GLUTAMINE-RICH PROTEIN 2"/>
    <property type="match status" value="1"/>
</dbReference>